<reference evidence="4" key="4">
    <citation type="submission" date="2019-03" db="UniProtKB">
        <authorList>
            <consortium name="EnsemblPlants"/>
        </authorList>
    </citation>
    <scope>IDENTIFICATION</scope>
</reference>
<dbReference type="EnsemblPlants" id="AET3Gv21258700.4">
    <property type="protein sequence ID" value="AET3Gv21258700.4"/>
    <property type="gene ID" value="AET3Gv21258700"/>
</dbReference>
<reference evidence="5" key="2">
    <citation type="journal article" date="2017" name="Nat. Plants">
        <title>The Aegilops tauschii genome reveals multiple impacts of transposons.</title>
        <authorList>
            <person name="Zhao G."/>
            <person name="Zou C."/>
            <person name="Li K."/>
            <person name="Wang K."/>
            <person name="Li T."/>
            <person name="Gao L."/>
            <person name="Zhang X."/>
            <person name="Wang H."/>
            <person name="Yang Z."/>
            <person name="Liu X."/>
            <person name="Jiang W."/>
            <person name="Mao L."/>
            <person name="Kong X."/>
            <person name="Jiao Y."/>
            <person name="Jia J."/>
        </authorList>
    </citation>
    <scope>NUCLEOTIDE SEQUENCE [LARGE SCALE GENOMIC DNA]</scope>
    <source>
        <strain evidence="5">cv. AL8/78</strain>
    </source>
</reference>
<dbReference type="PANTHER" id="PTHR32295">
    <property type="entry name" value="IQ-DOMAIN 5-RELATED"/>
    <property type="match status" value="1"/>
</dbReference>
<reference evidence="4" key="5">
    <citation type="journal article" date="2021" name="G3 (Bethesda)">
        <title>Aegilops tauschii genome assembly Aet v5.0 features greater sequence contiguity and improved annotation.</title>
        <authorList>
            <person name="Wang L."/>
            <person name="Zhu T."/>
            <person name="Rodriguez J.C."/>
            <person name="Deal K.R."/>
            <person name="Dubcovsky J."/>
            <person name="McGuire P.E."/>
            <person name="Lux T."/>
            <person name="Spannagl M."/>
            <person name="Mayer K.F.X."/>
            <person name="Baldrich P."/>
            <person name="Meyers B.C."/>
            <person name="Huo N."/>
            <person name="Gu Y.Q."/>
            <person name="Zhou H."/>
            <person name="Devos K.M."/>
            <person name="Bennetzen J.L."/>
            <person name="Unver T."/>
            <person name="Budak H."/>
            <person name="Gulick P.J."/>
            <person name="Galiba G."/>
            <person name="Kalapos B."/>
            <person name="Nelson D.R."/>
            <person name="Li P."/>
            <person name="You F.M."/>
            <person name="Luo M.C."/>
            <person name="Dvorak J."/>
        </authorList>
    </citation>
    <scope>NUCLEOTIDE SEQUENCE [LARGE SCALE GENOMIC DNA]</scope>
    <source>
        <strain evidence="4">cv. AL8/78</strain>
    </source>
</reference>
<feature type="compositionally biased region" description="Polar residues" evidence="3">
    <location>
        <begin position="168"/>
        <end position="180"/>
    </location>
</feature>
<organism evidence="4 5">
    <name type="scientific">Aegilops tauschii subsp. strangulata</name>
    <name type="common">Goatgrass</name>
    <dbReference type="NCBI Taxonomy" id="200361"/>
    <lineage>
        <taxon>Eukaryota</taxon>
        <taxon>Viridiplantae</taxon>
        <taxon>Streptophyta</taxon>
        <taxon>Embryophyta</taxon>
        <taxon>Tracheophyta</taxon>
        <taxon>Spermatophyta</taxon>
        <taxon>Magnoliopsida</taxon>
        <taxon>Liliopsida</taxon>
        <taxon>Poales</taxon>
        <taxon>Poaceae</taxon>
        <taxon>BOP clade</taxon>
        <taxon>Pooideae</taxon>
        <taxon>Triticodae</taxon>
        <taxon>Triticeae</taxon>
        <taxon>Triticinae</taxon>
        <taxon>Aegilops</taxon>
    </lineage>
</organism>
<reference evidence="5" key="1">
    <citation type="journal article" date="2014" name="Science">
        <title>Ancient hybridizations among the ancestral genomes of bread wheat.</title>
        <authorList>
            <consortium name="International Wheat Genome Sequencing Consortium,"/>
            <person name="Marcussen T."/>
            <person name="Sandve S.R."/>
            <person name="Heier L."/>
            <person name="Spannagl M."/>
            <person name="Pfeifer M."/>
            <person name="Jakobsen K.S."/>
            <person name="Wulff B.B."/>
            <person name="Steuernagel B."/>
            <person name="Mayer K.F."/>
            <person name="Olsen O.A."/>
        </authorList>
    </citation>
    <scope>NUCLEOTIDE SEQUENCE [LARGE SCALE GENOMIC DNA]</scope>
    <source>
        <strain evidence="5">cv. AL8/78</strain>
    </source>
</reference>
<evidence type="ECO:0000256" key="2">
    <source>
        <dbReference type="ARBA" id="ARBA00024341"/>
    </source>
</evidence>
<keyword evidence="1" id="KW-0112">Calmodulin-binding</keyword>
<evidence type="ECO:0000313" key="5">
    <source>
        <dbReference type="Proteomes" id="UP000015105"/>
    </source>
</evidence>
<accession>A0A453GYI2</accession>
<dbReference type="AlphaFoldDB" id="A0A453GYI2"/>
<protein>
    <recommendedName>
        <fullName evidence="6">DUF4005 domain-containing protein</fullName>
    </recommendedName>
</protein>
<reference evidence="4" key="3">
    <citation type="journal article" date="2017" name="Nature">
        <title>Genome sequence of the progenitor of the wheat D genome Aegilops tauschii.</title>
        <authorList>
            <person name="Luo M.C."/>
            <person name="Gu Y.Q."/>
            <person name="Puiu D."/>
            <person name="Wang H."/>
            <person name="Twardziok S.O."/>
            <person name="Deal K.R."/>
            <person name="Huo N."/>
            <person name="Zhu T."/>
            <person name="Wang L."/>
            <person name="Wang Y."/>
            <person name="McGuire P.E."/>
            <person name="Liu S."/>
            <person name="Long H."/>
            <person name="Ramasamy R.K."/>
            <person name="Rodriguez J.C."/>
            <person name="Van S.L."/>
            <person name="Yuan L."/>
            <person name="Wang Z."/>
            <person name="Xia Z."/>
            <person name="Xiao L."/>
            <person name="Anderson O.D."/>
            <person name="Ouyang S."/>
            <person name="Liang Y."/>
            <person name="Zimin A.V."/>
            <person name="Pertea G."/>
            <person name="Qi P."/>
            <person name="Bennetzen J.L."/>
            <person name="Dai X."/>
            <person name="Dawson M.W."/>
            <person name="Muller H.G."/>
            <person name="Kugler K."/>
            <person name="Rivarola-Duarte L."/>
            <person name="Spannagl M."/>
            <person name="Mayer K.F.X."/>
            <person name="Lu F.H."/>
            <person name="Bevan M.W."/>
            <person name="Leroy P."/>
            <person name="Li P."/>
            <person name="You F.M."/>
            <person name="Sun Q."/>
            <person name="Liu Z."/>
            <person name="Lyons E."/>
            <person name="Wicker T."/>
            <person name="Salzberg S.L."/>
            <person name="Devos K.M."/>
            <person name="Dvorak J."/>
        </authorList>
    </citation>
    <scope>NUCLEOTIDE SEQUENCE [LARGE SCALE GENOMIC DNA]</scope>
    <source>
        <strain evidence="4">cv. AL8/78</strain>
    </source>
</reference>
<dbReference type="GO" id="GO:0005516">
    <property type="term" value="F:calmodulin binding"/>
    <property type="evidence" value="ECO:0007669"/>
    <property type="project" value="UniProtKB-KW"/>
</dbReference>
<keyword evidence="5" id="KW-1185">Reference proteome</keyword>
<proteinExistence type="inferred from homology"/>
<evidence type="ECO:0000313" key="4">
    <source>
        <dbReference type="EnsemblPlants" id="AET3Gv21258700.4"/>
    </source>
</evidence>
<dbReference type="Gramene" id="AET3Gv21258700.4">
    <property type="protein sequence ID" value="AET3Gv21258700.4"/>
    <property type="gene ID" value="AET3Gv21258700"/>
</dbReference>
<evidence type="ECO:0000256" key="3">
    <source>
        <dbReference type="SAM" id="MobiDB-lite"/>
    </source>
</evidence>
<comment type="similarity">
    <text evidence="2">Belongs to the IQD family.</text>
</comment>
<dbReference type="PANTHER" id="PTHR32295:SF138">
    <property type="entry name" value="DUF4005 DOMAIN-CONTAINING PROTEIN"/>
    <property type="match status" value="1"/>
</dbReference>
<sequence>MNIYLSIQARRALRALKGLVRLKSLVQGHSVKRQATSTLRCMQTLSRVQSKIRTRRIKMAEENQALQRQLLLNQELETLRMGDQWNTSLQSKEQIEASLVSRQEAAARRERALAYAFSHQWKSTSRSANPMFVDPSNPHWGWSWLERWMASRPFDGRNGASEKEGSSVDRTSVHSTSLSMNLGEGETVTKADNQVVDSLKPNDDKPPPLSTPKPSGPAPRQSPSTPSPALARKKSATPKSGDCDGDDARS</sequence>
<feature type="region of interest" description="Disordered" evidence="3">
    <location>
        <begin position="156"/>
        <end position="250"/>
    </location>
</feature>
<name>A0A453GYI2_AEGTS</name>
<evidence type="ECO:0008006" key="6">
    <source>
        <dbReference type="Google" id="ProtNLM"/>
    </source>
</evidence>
<dbReference type="Proteomes" id="UP000015105">
    <property type="component" value="Chromosome 3D"/>
</dbReference>
<feature type="compositionally biased region" description="Pro residues" evidence="3">
    <location>
        <begin position="207"/>
        <end position="217"/>
    </location>
</feature>
<evidence type="ECO:0000256" key="1">
    <source>
        <dbReference type="ARBA" id="ARBA00022860"/>
    </source>
</evidence>